<name>A0A5E4FNV5_PRUDU</name>
<evidence type="ECO:0000313" key="2">
    <source>
        <dbReference type="EMBL" id="VVA29149.1"/>
    </source>
</evidence>
<evidence type="ECO:0000313" key="3">
    <source>
        <dbReference type="Proteomes" id="UP000327085"/>
    </source>
</evidence>
<dbReference type="Proteomes" id="UP000327085">
    <property type="component" value="Chromosome 2"/>
</dbReference>
<proteinExistence type="predicted"/>
<dbReference type="AlphaFoldDB" id="A0A5E4FNV5"/>
<dbReference type="Gramene" id="VVA29149">
    <property type="protein sequence ID" value="VVA29149"/>
    <property type="gene ID" value="Prudul26B016640"/>
</dbReference>
<organism evidence="2 3">
    <name type="scientific">Prunus dulcis</name>
    <name type="common">Almond</name>
    <name type="synonym">Amygdalus dulcis</name>
    <dbReference type="NCBI Taxonomy" id="3755"/>
    <lineage>
        <taxon>Eukaryota</taxon>
        <taxon>Viridiplantae</taxon>
        <taxon>Streptophyta</taxon>
        <taxon>Embryophyta</taxon>
        <taxon>Tracheophyta</taxon>
        <taxon>Spermatophyta</taxon>
        <taxon>Magnoliopsida</taxon>
        <taxon>eudicotyledons</taxon>
        <taxon>Gunneridae</taxon>
        <taxon>Pentapetalae</taxon>
        <taxon>rosids</taxon>
        <taxon>fabids</taxon>
        <taxon>Rosales</taxon>
        <taxon>Rosaceae</taxon>
        <taxon>Amygdaloideae</taxon>
        <taxon>Amygdaleae</taxon>
        <taxon>Prunus</taxon>
    </lineage>
</organism>
<feature type="compositionally biased region" description="Polar residues" evidence="1">
    <location>
        <begin position="15"/>
        <end position="30"/>
    </location>
</feature>
<gene>
    <name evidence="2" type="ORF">ALMOND_2B016640</name>
</gene>
<accession>A0A5E4FNV5</accession>
<evidence type="ECO:0000256" key="1">
    <source>
        <dbReference type="SAM" id="MobiDB-lite"/>
    </source>
</evidence>
<protein>
    <submittedName>
        <fullName evidence="2">Uncharacterized protein</fullName>
    </submittedName>
</protein>
<sequence length="113" mass="12596">MAWSSWRGSKMERPNNWNTLERGTVSTVDSNLVHRGRSKNMEKAKKVTAARRPRVVGAGPEDKDLGSRASMVLSQVGPTLRWFCYRGSASESAPRLGHNSFIGFFWAMGPSVR</sequence>
<reference evidence="3" key="1">
    <citation type="journal article" date="2020" name="Plant J.">
        <title>Transposons played a major role in the diversification between the closely related almond and peach genomes: results from the almond genome sequence.</title>
        <authorList>
            <person name="Alioto T."/>
            <person name="Alexiou K.G."/>
            <person name="Bardil A."/>
            <person name="Barteri F."/>
            <person name="Castanera R."/>
            <person name="Cruz F."/>
            <person name="Dhingra A."/>
            <person name="Duval H."/>
            <person name="Fernandez I Marti A."/>
            <person name="Frias L."/>
            <person name="Galan B."/>
            <person name="Garcia J.L."/>
            <person name="Howad W."/>
            <person name="Gomez-Garrido J."/>
            <person name="Gut M."/>
            <person name="Julca I."/>
            <person name="Morata J."/>
            <person name="Puigdomenech P."/>
            <person name="Ribeca P."/>
            <person name="Rubio Cabetas M.J."/>
            <person name="Vlasova A."/>
            <person name="Wirthensohn M."/>
            <person name="Garcia-Mas J."/>
            <person name="Gabaldon T."/>
            <person name="Casacuberta J.M."/>
            <person name="Arus P."/>
        </authorList>
    </citation>
    <scope>NUCLEOTIDE SEQUENCE [LARGE SCALE GENOMIC DNA]</scope>
    <source>
        <strain evidence="3">cv. Texas</strain>
    </source>
</reference>
<feature type="region of interest" description="Disordered" evidence="1">
    <location>
        <begin position="1"/>
        <end position="64"/>
    </location>
</feature>
<dbReference type="InParanoid" id="A0A5E4FNV5"/>
<dbReference type="EMBL" id="CABIKO010000158">
    <property type="protein sequence ID" value="VVA29149.1"/>
    <property type="molecule type" value="Genomic_DNA"/>
</dbReference>